<evidence type="ECO:0000313" key="17">
    <source>
        <dbReference type="Proteomes" id="UP000694888"/>
    </source>
</evidence>
<dbReference type="Gene3D" id="2.60.40.1730">
    <property type="entry name" value="tricorn interacting facor f3 domain"/>
    <property type="match status" value="1"/>
</dbReference>
<dbReference type="RefSeq" id="XP_035828674.1">
    <property type="nucleotide sequence ID" value="XM_035972781.1"/>
</dbReference>
<evidence type="ECO:0000256" key="13">
    <source>
        <dbReference type="ARBA" id="ARBA00022968"/>
    </source>
</evidence>
<evidence type="ECO:0000256" key="10">
    <source>
        <dbReference type="ARBA" id="ARBA00022801"/>
    </source>
</evidence>
<comment type="subunit">
    <text evidence="5">Homodimer; disulfide-linked.</text>
</comment>
<gene>
    <name evidence="18" type="primary">LOC118477198</name>
</gene>
<keyword evidence="9" id="KW-0479">Metal-binding</keyword>
<keyword evidence="13" id="KW-0735">Signal-anchor</keyword>
<dbReference type="CDD" id="cd09601">
    <property type="entry name" value="M1_APN-Q_like"/>
    <property type="match status" value="1"/>
</dbReference>
<dbReference type="Pfam" id="PF17900">
    <property type="entry name" value="Peptidase_M1_N"/>
    <property type="match status" value="1"/>
</dbReference>
<dbReference type="InterPro" id="IPR050344">
    <property type="entry name" value="Peptidase_M1_aminopeptidases"/>
</dbReference>
<evidence type="ECO:0000256" key="1">
    <source>
        <dbReference type="ARBA" id="ARBA00001703"/>
    </source>
</evidence>
<dbReference type="PRINTS" id="PR00756">
    <property type="entry name" value="ALADIPTASE"/>
</dbReference>
<evidence type="ECO:0000256" key="5">
    <source>
        <dbReference type="ARBA" id="ARBA00011748"/>
    </source>
</evidence>
<evidence type="ECO:0000256" key="6">
    <source>
        <dbReference type="ARBA" id="ARBA00012567"/>
    </source>
</evidence>
<comment type="subcellular location">
    <subcellularLocation>
        <location evidence="3">Membrane</location>
        <topology evidence="3">Single-pass type II membrane protein</topology>
    </subcellularLocation>
</comment>
<sequence length="314" mass="35478">MPDNLSTISADGSEKYESASKDIAINDTFYHTPFNYFVVRTVDPVPKDAGLKLYTSFQGSMLSGLNGLYKSSYFDTVAKETRHLATTHFEPVAARKAFPCLDEPNLKAEFSIRVIHRDSYTALSNMPTETTHSPVWEESEDLVVTTFQRSVKMSTYLVCVIVCDFGHIQIKSSSGKLIRVYAPDDRLSQAHYALQVAKHTVDDFEGRLKIDYVLPKVDLVAIPDFSSGAMENWGLITFRETALLCDPDSVSANAQQRVAEVVVQELAHQWFGNLVTMNWWNDVWLNKGFASYMQYVGTSTKQPAWDMILCHRLF</sequence>
<evidence type="ECO:0000313" key="18">
    <source>
        <dbReference type="RefSeq" id="XP_035828674.1"/>
    </source>
</evidence>
<dbReference type="InterPro" id="IPR045357">
    <property type="entry name" value="Aminopeptidase_N-like_N"/>
</dbReference>
<dbReference type="Proteomes" id="UP000694888">
    <property type="component" value="Unplaced"/>
</dbReference>
<proteinExistence type="inferred from homology"/>
<evidence type="ECO:0000256" key="3">
    <source>
        <dbReference type="ARBA" id="ARBA00004606"/>
    </source>
</evidence>
<dbReference type="Pfam" id="PF01433">
    <property type="entry name" value="Peptidase_M1"/>
    <property type="match status" value="1"/>
</dbReference>
<keyword evidence="11" id="KW-0862">Zinc</keyword>
<name>A0ABM1W1Y1_APLCA</name>
<dbReference type="Gene3D" id="1.10.390.10">
    <property type="entry name" value="Neutral Protease Domain 2"/>
    <property type="match status" value="1"/>
</dbReference>
<evidence type="ECO:0000256" key="12">
    <source>
        <dbReference type="ARBA" id="ARBA00022837"/>
    </source>
</evidence>
<protein>
    <recommendedName>
        <fullName evidence="6">glutamyl aminopeptidase</fullName>
        <ecNumber evidence="6">3.4.11.7</ecNumber>
    </recommendedName>
</protein>
<evidence type="ECO:0000256" key="11">
    <source>
        <dbReference type="ARBA" id="ARBA00022833"/>
    </source>
</evidence>
<comment type="similarity">
    <text evidence="4">Belongs to the peptidase M1 family.</text>
</comment>
<evidence type="ECO:0000256" key="4">
    <source>
        <dbReference type="ARBA" id="ARBA00010136"/>
    </source>
</evidence>
<dbReference type="InterPro" id="IPR042097">
    <property type="entry name" value="Aminopeptidase_N-like_N_sf"/>
</dbReference>
<evidence type="ECO:0000256" key="2">
    <source>
        <dbReference type="ARBA" id="ARBA00001947"/>
    </source>
</evidence>
<keyword evidence="10" id="KW-0378">Hydrolase</keyword>
<evidence type="ECO:0000256" key="7">
    <source>
        <dbReference type="ARBA" id="ARBA00022438"/>
    </source>
</evidence>
<keyword evidence="12" id="KW-0106">Calcium</keyword>
<evidence type="ECO:0000259" key="15">
    <source>
        <dbReference type="Pfam" id="PF01433"/>
    </source>
</evidence>
<keyword evidence="14" id="KW-0482">Metalloprotease</keyword>
<evidence type="ECO:0000259" key="16">
    <source>
        <dbReference type="Pfam" id="PF17900"/>
    </source>
</evidence>
<reference evidence="18" key="1">
    <citation type="submission" date="2025-08" db="UniProtKB">
        <authorList>
            <consortium name="RefSeq"/>
        </authorList>
    </citation>
    <scope>IDENTIFICATION</scope>
</reference>
<dbReference type="InterPro" id="IPR001930">
    <property type="entry name" value="Peptidase_M1"/>
</dbReference>
<dbReference type="EC" id="3.4.11.7" evidence="6"/>
<evidence type="ECO:0000256" key="8">
    <source>
        <dbReference type="ARBA" id="ARBA00022670"/>
    </source>
</evidence>
<keyword evidence="13" id="KW-0812">Transmembrane</keyword>
<dbReference type="InterPro" id="IPR014782">
    <property type="entry name" value="Peptidase_M1_dom"/>
</dbReference>
<organism evidence="17 18">
    <name type="scientific">Aplysia californica</name>
    <name type="common">California sea hare</name>
    <dbReference type="NCBI Taxonomy" id="6500"/>
    <lineage>
        <taxon>Eukaryota</taxon>
        <taxon>Metazoa</taxon>
        <taxon>Spiralia</taxon>
        <taxon>Lophotrochozoa</taxon>
        <taxon>Mollusca</taxon>
        <taxon>Gastropoda</taxon>
        <taxon>Heterobranchia</taxon>
        <taxon>Euthyneura</taxon>
        <taxon>Tectipleura</taxon>
        <taxon>Aplysiida</taxon>
        <taxon>Aplysioidea</taxon>
        <taxon>Aplysiidae</taxon>
        <taxon>Aplysia</taxon>
    </lineage>
</organism>
<dbReference type="SUPFAM" id="SSF55486">
    <property type="entry name" value="Metalloproteases ('zincins'), catalytic domain"/>
    <property type="match status" value="1"/>
</dbReference>
<evidence type="ECO:0000256" key="14">
    <source>
        <dbReference type="ARBA" id="ARBA00023049"/>
    </source>
</evidence>
<feature type="domain" description="Aminopeptidase N-like N-terminal" evidence="16">
    <location>
        <begin position="17"/>
        <end position="157"/>
    </location>
</feature>
<evidence type="ECO:0000256" key="9">
    <source>
        <dbReference type="ARBA" id="ARBA00022723"/>
    </source>
</evidence>
<keyword evidence="8" id="KW-0645">Protease</keyword>
<accession>A0ABM1W1Y1</accession>
<dbReference type="InterPro" id="IPR027268">
    <property type="entry name" value="Peptidase_M4/M1_CTD_sf"/>
</dbReference>
<feature type="domain" description="Peptidase M1 membrane alanine aminopeptidase" evidence="15">
    <location>
        <begin position="192"/>
        <end position="307"/>
    </location>
</feature>
<dbReference type="PANTHER" id="PTHR11533">
    <property type="entry name" value="PROTEASE M1 ZINC METALLOPROTEASE"/>
    <property type="match status" value="1"/>
</dbReference>
<dbReference type="PANTHER" id="PTHR11533:SF276">
    <property type="entry name" value="GLUTAMYL AMINOPEPTIDASE"/>
    <property type="match status" value="1"/>
</dbReference>
<comment type="cofactor">
    <cofactor evidence="2">
        <name>Zn(2+)</name>
        <dbReference type="ChEBI" id="CHEBI:29105"/>
    </cofactor>
</comment>
<keyword evidence="17" id="KW-1185">Reference proteome</keyword>
<comment type="catalytic activity">
    <reaction evidence="1">
        <text>Release of N-terminal glutamate (and to a lesser extent aspartate) from a peptide.</text>
        <dbReference type="EC" id="3.4.11.7"/>
    </reaction>
</comment>
<dbReference type="GeneID" id="118477198"/>
<keyword evidence="7" id="KW-0031">Aminopeptidase</keyword>
<dbReference type="SUPFAM" id="SSF63737">
    <property type="entry name" value="Leukotriene A4 hydrolase N-terminal domain"/>
    <property type="match status" value="1"/>
</dbReference>
<dbReference type="InterPro" id="IPR034016">
    <property type="entry name" value="M1_APN-typ"/>
</dbReference>